<protein>
    <recommendedName>
        <fullName evidence="1">Mannosylglycerate hydrolase MGH1-like glycoside hydrolase domain-containing protein</fullName>
    </recommendedName>
</protein>
<dbReference type="Proteomes" id="UP000230097">
    <property type="component" value="Unassembled WGS sequence"/>
</dbReference>
<organism evidence="2 3">
    <name type="scientific">Candidatus Nealsonbacteria bacterium CG_4_9_14_0_8_um_filter_36_17</name>
    <dbReference type="NCBI Taxonomy" id="1974693"/>
    <lineage>
        <taxon>Bacteria</taxon>
        <taxon>Candidatus Nealsoniibacteriota</taxon>
    </lineage>
</organism>
<dbReference type="Pfam" id="PF22422">
    <property type="entry name" value="MGH1-like_GH"/>
    <property type="match status" value="1"/>
</dbReference>
<evidence type="ECO:0000259" key="1">
    <source>
        <dbReference type="Pfam" id="PF22422"/>
    </source>
</evidence>
<dbReference type="InterPro" id="IPR012341">
    <property type="entry name" value="6hp_glycosidase-like_sf"/>
</dbReference>
<dbReference type="AlphaFoldDB" id="A0A2M8DL35"/>
<reference evidence="3" key="1">
    <citation type="submission" date="2017-09" db="EMBL/GenBank/DDBJ databases">
        <title>Depth-based differentiation of microbial function through sediment-hosted aquifers and enrichment of novel symbionts in the deep terrestrial subsurface.</title>
        <authorList>
            <person name="Probst A.J."/>
            <person name="Ladd B."/>
            <person name="Jarett J.K."/>
            <person name="Geller-Mcgrath D.E."/>
            <person name="Sieber C.M.K."/>
            <person name="Emerson J.B."/>
            <person name="Anantharaman K."/>
            <person name="Thomas B.C."/>
            <person name="Malmstrom R."/>
            <person name="Stieglmeier M."/>
            <person name="Klingl A."/>
            <person name="Woyke T."/>
            <person name="Ryan C.M."/>
            <person name="Banfield J.F."/>
        </authorList>
    </citation>
    <scope>NUCLEOTIDE SEQUENCE [LARGE SCALE GENOMIC DNA]</scope>
</reference>
<proteinExistence type="predicted"/>
<accession>A0A2M8DL35</accession>
<name>A0A2M8DL35_9BACT</name>
<evidence type="ECO:0000313" key="3">
    <source>
        <dbReference type="Proteomes" id="UP000230097"/>
    </source>
</evidence>
<dbReference type="GO" id="GO:0005975">
    <property type="term" value="P:carbohydrate metabolic process"/>
    <property type="evidence" value="ECO:0007669"/>
    <property type="project" value="InterPro"/>
</dbReference>
<gene>
    <name evidence="2" type="ORF">CO078_02180</name>
</gene>
<comment type="caution">
    <text evidence="2">The sequence shown here is derived from an EMBL/GenBank/DDBJ whole genome shotgun (WGS) entry which is preliminary data.</text>
</comment>
<dbReference type="InterPro" id="IPR054491">
    <property type="entry name" value="MGH1-like_GH"/>
</dbReference>
<dbReference type="InterPro" id="IPR008928">
    <property type="entry name" value="6-hairpin_glycosidase_sf"/>
</dbReference>
<dbReference type="Gene3D" id="1.50.10.10">
    <property type="match status" value="1"/>
</dbReference>
<dbReference type="EMBL" id="PFTC01000052">
    <property type="protein sequence ID" value="PJB98320.1"/>
    <property type="molecule type" value="Genomic_DNA"/>
</dbReference>
<feature type="domain" description="Mannosylglycerate hydrolase MGH1-like glycoside hydrolase" evidence="1">
    <location>
        <begin position="166"/>
        <end position="346"/>
    </location>
</feature>
<evidence type="ECO:0000313" key="2">
    <source>
        <dbReference type="EMBL" id="PJB98320.1"/>
    </source>
</evidence>
<dbReference type="SUPFAM" id="SSF48208">
    <property type="entry name" value="Six-hairpin glycosidases"/>
    <property type="match status" value="1"/>
</dbReference>
<sequence>MFLDYFKKERIKRKALAEIRQLKDKKGFIRAGLPRFNRLFGRDSLIAAWQLLDKNPGICQATLEILSQYQGKIFNDEREEEPGKIIHETDLEKSHHPENSYPLPYYGSIDSTPLFLILFSFYYKKTKNLKFLNSRWENILRAINWIEECGDKDKDLFLEYQRKNPKGLFHQGWKDGFEDHLKIEPPVAIAEIQGYQHLALREVAYLAEIKKDWDLVDKLEERAWELKKKFNQDFWMAPKNYFALALDGKKQQRKAITSNSGHLLFTGVLRDEKIDFVVKRLFQDDLWTPFGIRTHSTLEPDFDPKSYHLGSIWPHDNWIIAQGLKKLGYEKEYQKIKKAILLAYERLGFLPEFYGVVNGEITLEMKKTPCYPQAWSSGALFNFLSE</sequence>